<evidence type="ECO:0000259" key="12">
    <source>
        <dbReference type="Pfam" id="PF00266"/>
    </source>
</evidence>
<gene>
    <name evidence="13" type="primary">iscS_3</name>
    <name evidence="13" type="ORF">ETAA8_53270</name>
</gene>
<dbReference type="InterPro" id="IPR016454">
    <property type="entry name" value="Cysteine_dSase"/>
</dbReference>
<evidence type="ECO:0000313" key="13">
    <source>
        <dbReference type="EMBL" id="QDU30208.1"/>
    </source>
</evidence>
<evidence type="ECO:0000256" key="11">
    <source>
        <dbReference type="RuleBase" id="RU004504"/>
    </source>
</evidence>
<evidence type="ECO:0000256" key="7">
    <source>
        <dbReference type="ARBA" id="ARBA00022898"/>
    </source>
</evidence>
<dbReference type="InterPro" id="IPR015424">
    <property type="entry name" value="PyrdxlP-dep_Trfase"/>
</dbReference>
<reference evidence="13 14" key="1">
    <citation type="submission" date="2019-02" db="EMBL/GenBank/DDBJ databases">
        <title>Deep-cultivation of Planctomycetes and their phenomic and genomic characterization uncovers novel biology.</title>
        <authorList>
            <person name="Wiegand S."/>
            <person name="Jogler M."/>
            <person name="Boedeker C."/>
            <person name="Pinto D."/>
            <person name="Vollmers J."/>
            <person name="Rivas-Marin E."/>
            <person name="Kohn T."/>
            <person name="Peeters S.H."/>
            <person name="Heuer A."/>
            <person name="Rast P."/>
            <person name="Oberbeckmann S."/>
            <person name="Bunk B."/>
            <person name="Jeske O."/>
            <person name="Meyerdierks A."/>
            <person name="Storesund J.E."/>
            <person name="Kallscheuer N."/>
            <person name="Luecker S."/>
            <person name="Lage O.M."/>
            <person name="Pohl T."/>
            <person name="Merkel B.J."/>
            <person name="Hornburger P."/>
            <person name="Mueller R.-W."/>
            <person name="Bruemmer F."/>
            <person name="Labrenz M."/>
            <person name="Spormann A.M."/>
            <person name="Op den Camp H."/>
            <person name="Overmann J."/>
            <person name="Amann R."/>
            <person name="Jetten M.S.M."/>
            <person name="Mascher T."/>
            <person name="Medema M.H."/>
            <person name="Devos D.P."/>
            <person name="Kaster A.-K."/>
            <person name="Ovreas L."/>
            <person name="Rohde M."/>
            <person name="Galperin M.Y."/>
            <person name="Jogler C."/>
        </authorList>
    </citation>
    <scope>NUCLEOTIDE SEQUENCE [LARGE SCALE GENOMIC DNA]</scope>
    <source>
        <strain evidence="13 14">ETA_A8</strain>
    </source>
</reference>
<dbReference type="EMBL" id="CP036274">
    <property type="protein sequence ID" value="QDU30208.1"/>
    <property type="molecule type" value="Genomic_DNA"/>
</dbReference>
<dbReference type="PIRSF" id="PIRSF005572">
    <property type="entry name" value="NifS"/>
    <property type="match status" value="1"/>
</dbReference>
<dbReference type="OrthoDB" id="9808002at2"/>
<keyword evidence="4 13" id="KW-0808">Transferase</keyword>
<dbReference type="PANTHER" id="PTHR11601:SF34">
    <property type="entry name" value="CYSTEINE DESULFURASE"/>
    <property type="match status" value="1"/>
</dbReference>
<accession>A0A517YJ03</accession>
<proteinExistence type="inferred from homology"/>
<dbReference type="InterPro" id="IPR015421">
    <property type="entry name" value="PyrdxlP-dep_Trfase_major"/>
</dbReference>
<dbReference type="Gene3D" id="3.90.1150.10">
    <property type="entry name" value="Aspartate Aminotransferase, domain 1"/>
    <property type="match status" value="1"/>
</dbReference>
<dbReference type="GO" id="GO:0046872">
    <property type="term" value="F:metal ion binding"/>
    <property type="evidence" value="ECO:0007669"/>
    <property type="project" value="UniProtKB-KW"/>
</dbReference>
<dbReference type="SUPFAM" id="SSF53383">
    <property type="entry name" value="PLP-dependent transferases"/>
    <property type="match status" value="1"/>
</dbReference>
<protein>
    <recommendedName>
        <fullName evidence="3">cysteine desulfurase</fullName>
        <ecNumber evidence="3">2.8.1.7</ecNumber>
    </recommendedName>
</protein>
<dbReference type="PANTHER" id="PTHR11601">
    <property type="entry name" value="CYSTEINE DESULFURYLASE FAMILY MEMBER"/>
    <property type="match status" value="1"/>
</dbReference>
<keyword evidence="9" id="KW-0411">Iron-sulfur</keyword>
<organism evidence="13 14">
    <name type="scientific">Anatilimnocola aggregata</name>
    <dbReference type="NCBI Taxonomy" id="2528021"/>
    <lineage>
        <taxon>Bacteria</taxon>
        <taxon>Pseudomonadati</taxon>
        <taxon>Planctomycetota</taxon>
        <taxon>Planctomycetia</taxon>
        <taxon>Pirellulales</taxon>
        <taxon>Pirellulaceae</taxon>
        <taxon>Anatilimnocola</taxon>
    </lineage>
</organism>
<feature type="domain" description="Aminotransferase class V" evidence="12">
    <location>
        <begin position="6"/>
        <end position="375"/>
    </location>
</feature>
<keyword evidence="7" id="KW-0663">Pyridoxal phosphate</keyword>
<dbReference type="AlphaFoldDB" id="A0A517YJ03"/>
<dbReference type="GO" id="GO:0031071">
    <property type="term" value="F:cysteine desulfurase activity"/>
    <property type="evidence" value="ECO:0007669"/>
    <property type="project" value="UniProtKB-EC"/>
</dbReference>
<keyword evidence="8" id="KW-0408">Iron</keyword>
<dbReference type="Gene3D" id="3.40.640.10">
    <property type="entry name" value="Type I PLP-dependent aspartate aminotransferase-like (Major domain)"/>
    <property type="match status" value="1"/>
</dbReference>
<name>A0A517YJ03_9BACT</name>
<sequence length="395" mass="42604">MLPTPIYMDNHATTRVDPRVVDAMLPYFTSVYGNAGSTSHSFGWEAKAATDDARSRIAAAIGASEREIVFTSGATESNNLAIRGVTDRARRRGNHIVSVTTEHKAVLDPLKKLARKGFEITLLPVEQVGSPGAGRINLETFRAALRDDTCLVSVMLANNEIGVIQPIEALGAICRECGIPFHCDATQGVGKLPVDVVALNVDLMSFTAHKVYGPKGIGALYVKRGTRLESQIDGGGQENGLRSGTLPVASVVGFASALDLCLAEQPNESHRLQHLRKRLFQALQRELPDVVLNGPEWNTSEEIRLPGNLNCAFPYVQGEALMMSMRDVAVSSGSACTSANPEPSHVLRAIGQTEDLTLASLRFGLGRFNTTEEIDFAAQLVIDNVRRLRALSSMA</sequence>
<evidence type="ECO:0000256" key="2">
    <source>
        <dbReference type="ARBA" id="ARBA00006490"/>
    </source>
</evidence>
<dbReference type="Pfam" id="PF00266">
    <property type="entry name" value="Aminotran_5"/>
    <property type="match status" value="1"/>
</dbReference>
<dbReference type="InterPro" id="IPR020578">
    <property type="entry name" value="Aminotrans_V_PyrdxlP_BS"/>
</dbReference>
<dbReference type="PROSITE" id="PS00595">
    <property type="entry name" value="AA_TRANSFER_CLASS_5"/>
    <property type="match status" value="1"/>
</dbReference>
<dbReference type="FunFam" id="3.40.640.10:FF:000003">
    <property type="entry name" value="Cysteine desulfurase IscS"/>
    <property type="match status" value="1"/>
</dbReference>
<evidence type="ECO:0000256" key="3">
    <source>
        <dbReference type="ARBA" id="ARBA00012239"/>
    </source>
</evidence>
<evidence type="ECO:0000256" key="9">
    <source>
        <dbReference type="ARBA" id="ARBA00023014"/>
    </source>
</evidence>
<evidence type="ECO:0000256" key="10">
    <source>
        <dbReference type="ARBA" id="ARBA00050776"/>
    </source>
</evidence>
<evidence type="ECO:0000256" key="8">
    <source>
        <dbReference type="ARBA" id="ARBA00023004"/>
    </source>
</evidence>
<dbReference type="GO" id="GO:0051537">
    <property type="term" value="F:2 iron, 2 sulfur cluster binding"/>
    <property type="evidence" value="ECO:0007669"/>
    <property type="project" value="UniProtKB-KW"/>
</dbReference>
<evidence type="ECO:0000256" key="4">
    <source>
        <dbReference type="ARBA" id="ARBA00022679"/>
    </source>
</evidence>
<dbReference type="InterPro" id="IPR000192">
    <property type="entry name" value="Aminotrans_V_dom"/>
</dbReference>
<keyword evidence="14" id="KW-1185">Reference proteome</keyword>
<evidence type="ECO:0000256" key="5">
    <source>
        <dbReference type="ARBA" id="ARBA00022714"/>
    </source>
</evidence>
<evidence type="ECO:0000313" key="14">
    <source>
        <dbReference type="Proteomes" id="UP000315017"/>
    </source>
</evidence>
<dbReference type="InterPro" id="IPR015422">
    <property type="entry name" value="PyrdxlP-dep_Trfase_small"/>
</dbReference>
<evidence type="ECO:0000256" key="1">
    <source>
        <dbReference type="ARBA" id="ARBA00001933"/>
    </source>
</evidence>
<dbReference type="Proteomes" id="UP000315017">
    <property type="component" value="Chromosome"/>
</dbReference>
<comment type="catalytic activity">
    <reaction evidence="10">
        <text>(sulfur carrier)-H + L-cysteine = (sulfur carrier)-SH + L-alanine</text>
        <dbReference type="Rhea" id="RHEA:43892"/>
        <dbReference type="Rhea" id="RHEA-COMP:14737"/>
        <dbReference type="Rhea" id="RHEA-COMP:14739"/>
        <dbReference type="ChEBI" id="CHEBI:29917"/>
        <dbReference type="ChEBI" id="CHEBI:35235"/>
        <dbReference type="ChEBI" id="CHEBI:57972"/>
        <dbReference type="ChEBI" id="CHEBI:64428"/>
        <dbReference type="EC" id="2.8.1.7"/>
    </reaction>
</comment>
<comment type="cofactor">
    <cofactor evidence="1 11">
        <name>pyridoxal 5'-phosphate</name>
        <dbReference type="ChEBI" id="CHEBI:597326"/>
    </cofactor>
</comment>
<comment type="similarity">
    <text evidence="2">Belongs to the class-V pyridoxal-phosphate-dependent aminotransferase family. NifS/IscS subfamily.</text>
</comment>
<dbReference type="EC" id="2.8.1.7" evidence="3"/>
<keyword evidence="5" id="KW-0001">2Fe-2S</keyword>
<keyword evidence="6" id="KW-0479">Metal-binding</keyword>
<dbReference type="KEGG" id="aagg:ETAA8_53270"/>
<evidence type="ECO:0000256" key="6">
    <source>
        <dbReference type="ARBA" id="ARBA00022723"/>
    </source>
</evidence>